<dbReference type="PANTHER" id="PTHR23140">
    <property type="entry name" value="RNA PROCESSING PROTEIN LD23810P"/>
    <property type="match status" value="1"/>
</dbReference>
<keyword evidence="6" id="KW-1185">Reference proteome</keyword>
<feature type="region of interest" description="Disordered" evidence="2">
    <location>
        <begin position="379"/>
        <end position="409"/>
    </location>
</feature>
<evidence type="ECO:0000256" key="2">
    <source>
        <dbReference type="SAM" id="MobiDB-lite"/>
    </source>
</evidence>
<gene>
    <name evidence="5" type="ORF">E8E12_004220</name>
</gene>
<dbReference type="EMBL" id="SWKV01000050">
    <property type="protein sequence ID" value="KAF3036438.1"/>
    <property type="molecule type" value="Genomic_DNA"/>
</dbReference>
<dbReference type="InterPro" id="IPR051485">
    <property type="entry name" value="SR-CTD_assoc_factor"/>
</dbReference>
<feature type="region of interest" description="Disordered" evidence="2">
    <location>
        <begin position="247"/>
        <end position="269"/>
    </location>
</feature>
<feature type="compositionally biased region" description="Low complexity" evidence="2">
    <location>
        <begin position="9"/>
        <end position="20"/>
    </location>
</feature>
<evidence type="ECO:0000259" key="3">
    <source>
        <dbReference type="PROSITE" id="PS50128"/>
    </source>
</evidence>
<feature type="compositionally biased region" description="Basic residues" evidence="2">
    <location>
        <begin position="71"/>
        <end position="81"/>
    </location>
</feature>
<name>A0A9P4WMD9_9PLEO</name>
<accession>A0A9P4WMD9</accession>
<reference evidence="5" key="1">
    <citation type="submission" date="2019-04" db="EMBL/GenBank/DDBJ databases">
        <title>Sequencing of skin fungus with MAO and IRED activity.</title>
        <authorList>
            <person name="Marsaioli A.J."/>
            <person name="Bonatto J.M.C."/>
            <person name="Reis Junior O."/>
        </authorList>
    </citation>
    <scope>NUCLEOTIDE SEQUENCE</scope>
    <source>
        <strain evidence="5">28M1</strain>
    </source>
</reference>
<dbReference type="InterPro" id="IPR000061">
    <property type="entry name" value="Surp"/>
</dbReference>
<dbReference type="GO" id="GO:0006396">
    <property type="term" value="P:RNA processing"/>
    <property type="evidence" value="ECO:0007669"/>
    <property type="project" value="InterPro"/>
</dbReference>
<feature type="region of interest" description="Disordered" evidence="2">
    <location>
        <begin position="586"/>
        <end position="706"/>
    </location>
</feature>
<dbReference type="InterPro" id="IPR006569">
    <property type="entry name" value="CID_dom"/>
</dbReference>
<dbReference type="GO" id="GO:0003723">
    <property type="term" value="F:RNA binding"/>
    <property type="evidence" value="ECO:0007669"/>
    <property type="project" value="UniProtKB-KW"/>
</dbReference>
<dbReference type="PROSITE" id="PS51391">
    <property type="entry name" value="CID"/>
    <property type="match status" value="1"/>
</dbReference>
<comment type="caution">
    <text evidence="5">The sequence shown here is derived from an EMBL/GenBank/DDBJ whole genome shotgun (WGS) entry which is preliminary data.</text>
</comment>
<dbReference type="Proteomes" id="UP000758155">
    <property type="component" value="Unassembled WGS sequence"/>
</dbReference>
<dbReference type="AlphaFoldDB" id="A0A9P4WMD9"/>
<evidence type="ECO:0000256" key="1">
    <source>
        <dbReference type="ARBA" id="ARBA00022884"/>
    </source>
</evidence>
<feature type="domain" description="CID" evidence="4">
    <location>
        <begin position="413"/>
        <end position="588"/>
    </location>
</feature>
<evidence type="ECO:0000313" key="5">
    <source>
        <dbReference type="EMBL" id="KAF3036438.1"/>
    </source>
</evidence>
<protein>
    <submittedName>
        <fullName evidence="5">Uncharacterized protein</fullName>
    </submittedName>
</protein>
<keyword evidence="1" id="KW-0694">RNA-binding</keyword>
<feature type="compositionally biased region" description="Acidic residues" evidence="2">
    <location>
        <begin position="622"/>
        <end position="636"/>
    </location>
</feature>
<proteinExistence type="predicted"/>
<evidence type="ECO:0000313" key="6">
    <source>
        <dbReference type="Proteomes" id="UP000758155"/>
    </source>
</evidence>
<dbReference type="Pfam" id="PF01805">
    <property type="entry name" value="Surp"/>
    <property type="match status" value="1"/>
</dbReference>
<dbReference type="Gene3D" id="1.10.10.790">
    <property type="entry name" value="Surp module"/>
    <property type="match status" value="1"/>
</dbReference>
<dbReference type="Gene3D" id="1.25.40.90">
    <property type="match status" value="1"/>
</dbReference>
<feature type="compositionally biased region" description="Basic and acidic residues" evidence="2">
    <location>
        <begin position="21"/>
        <end position="62"/>
    </location>
</feature>
<dbReference type="OrthoDB" id="377209at2759"/>
<dbReference type="CDD" id="cd00590">
    <property type="entry name" value="RRM_SF"/>
    <property type="match status" value="1"/>
</dbReference>
<dbReference type="InterPro" id="IPR035967">
    <property type="entry name" value="SWAP/Surp_sf"/>
</dbReference>
<sequence>MAFKFSLGAAKSNKAQLNAKAKAEEEERAREEKNALDKVMAEFEEEHGAGSKVLGEPERREEEEVFVPTGSKRHFTGRQRNMKSGPGTLEADPLDEFRSAGPGRLNPPTQPRFGGAPSTSPGSLDGVKPKENLYTTVVAKASNLPPTMDAKRVEELFAEFPSLKVTKVEKIPPHGPATKGRPSATMKVIFDKEANARDLDDAMNKLNDKKYLGRGYYLHLDRYLGGRVVGTEQRTEPFGARWQAPEVAKGYAPPPDLGGGARDRDRPREDTERLVITANQPPDMATLRLVHMTIEGVINGGVEFEAGLMNDPQVQEEERFAWLFDQKHPVNRYYRWRMHQIVCDTPNSEIFARQGMWQGPTDPLADEFANHLGAFDADYEESDDDEDEEKPQQRQLPVGDNYPGRVDNGHGIMGPRSRAMFLWLLTSLPPGSILADDIAAVSVFAVEHASQGMDEVIHILISNLIEPFQMTETNTRRRLGDAEGREERRRTDLRQATLNALRIISDVLLTTSRESGASYKYRLAIGTQLVERKAFEHLQRLPAQLEMGRMTEKTYRDEVNSILTVWKDEHLFDKPALEHLDEAFNAQERQKEQAEQERKLAEKRNRRKIAAKVTSSTKVNNENEDDRMDIDPEEGEGIITLDGSNDGTPQAAPDTDLPTESEEKVAEPIPVVNAAAAEPEIPGETAAARARRLRPRAEDMFASDGE</sequence>
<feature type="compositionally biased region" description="Acidic residues" evidence="2">
    <location>
        <begin position="379"/>
        <end position="389"/>
    </location>
</feature>
<feature type="region of interest" description="Disordered" evidence="2">
    <location>
        <begin position="1"/>
        <end position="129"/>
    </location>
</feature>
<organism evidence="5 6">
    <name type="scientific">Didymella heteroderae</name>
    <dbReference type="NCBI Taxonomy" id="1769908"/>
    <lineage>
        <taxon>Eukaryota</taxon>
        <taxon>Fungi</taxon>
        <taxon>Dikarya</taxon>
        <taxon>Ascomycota</taxon>
        <taxon>Pezizomycotina</taxon>
        <taxon>Dothideomycetes</taxon>
        <taxon>Pleosporomycetidae</taxon>
        <taxon>Pleosporales</taxon>
        <taxon>Pleosporineae</taxon>
        <taxon>Didymellaceae</taxon>
        <taxon>Didymella</taxon>
    </lineage>
</organism>
<dbReference type="PANTHER" id="PTHR23140:SF0">
    <property type="entry name" value="U2 SNRNP-ASSOCIATED SURP MOTIF-CONTAINING PROTEIN"/>
    <property type="match status" value="1"/>
</dbReference>
<feature type="domain" description="SURP motif" evidence="3">
    <location>
        <begin position="289"/>
        <end position="334"/>
    </location>
</feature>
<feature type="compositionally biased region" description="Basic and acidic residues" evidence="2">
    <location>
        <begin position="586"/>
        <end position="603"/>
    </location>
</feature>
<dbReference type="PROSITE" id="PS50128">
    <property type="entry name" value="SURP"/>
    <property type="match status" value="1"/>
</dbReference>
<dbReference type="GO" id="GO:0005634">
    <property type="term" value="C:nucleus"/>
    <property type="evidence" value="ECO:0007669"/>
    <property type="project" value="TreeGrafter"/>
</dbReference>
<dbReference type="InterPro" id="IPR008942">
    <property type="entry name" value="ENTH_VHS"/>
</dbReference>
<evidence type="ECO:0000259" key="4">
    <source>
        <dbReference type="PROSITE" id="PS51391"/>
    </source>
</evidence>
<dbReference type="SUPFAM" id="SSF109905">
    <property type="entry name" value="Surp module (SWAP domain)"/>
    <property type="match status" value="1"/>
</dbReference>